<dbReference type="EMBL" id="MK359223">
    <property type="protein sequence ID" value="QBL15260.1"/>
    <property type="molecule type" value="Genomic_RNA"/>
</dbReference>
<proteinExistence type="predicted"/>
<reference evidence="1" key="1">
    <citation type="journal article" date="2019" name="Viruses">
        <title>Discovery and Characterization of Bukakata orbivirus (Reoviridae:Orbivirus), a Novel Virus from a Ugandan Bat.</title>
        <authorList>
            <person name="Fagre A.C."/>
            <person name="Lee J.S."/>
            <person name="Kityo R.M."/>
            <person name="Bergren N.A."/>
            <person name="Mossel E.C."/>
            <person name="Nakayiki T."/>
            <person name="Nalikka B."/>
            <person name="Nyakarahuka L."/>
            <person name="Gilbert A.T."/>
            <person name="Peterhans J.K."/>
            <person name="Crabtree M.B."/>
            <person name="Towner J.S."/>
            <person name="Amman B.R."/>
            <person name="Sealy T.K."/>
            <person name="Schuh A.J."/>
            <person name="Nichol S.T."/>
            <person name="Lutwama J.J."/>
            <person name="Miller B.R."/>
            <person name="Kading R.C."/>
        </authorList>
    </citation>
    <scope>NUCLEOTIDE SEQUENCE</scope>
    <source>
        <strain evidence="1">UGA432</strain>
    </source>
</reference>
<accession>A0A482A4J7</accession>
<organism evidence="1">
    <name type="scientific">Bukakata virus</name>
    <dbReference type="NCBI Taxonomy" id="2547355"/>
    <lineage>
        <taxon>Viruses</taxon>
        <taxon>Riboviria</taxon>
        <taxon>Orthornavirae</taxon>
        <taxon>Duplornaviricota</taxon>
        <taxon>Resentoviricetes</taxon>
        <taxon>Reovirales</taxon>
        <taxon>Sedoreoviridae</taxon>
        <taxon>Orbivirus</taxon>
        <taxon>Orbivirus chobarense</taxon>
        <taxon>Chobar Gorge virus</taxon>
    </lineage>
</organism>
<sequence length="238" mass="28817">MSSDRAKRNSPSGTSMSELYPGRKWWKQIRRLLQISQFREGLLTEQYNQKTYEQTLEMIRAQYGAKLQKRELRMRMLWLRMIRERPECVPSMRRPMRRTIGALIVETQRNINQSGMKRWRAAIKDALTVIPTAWKKHEKVRAARLFAYLKAEGEEQRMVLALLIRLHQEEKLLSMSQINEYATDWQERLLQMLEYFPQHRRLLKMLYSSHWVRRCLSRSESRRMRYLGRKMRRLGLGD</sequence>
<evidence type="ECO:0000313" key="1">
    <source>
        <dbReference type="EMBL" id="QBL15260.1"/>
    </source>
</evidence>
<name>A0A482A4J7_9REOV</name>
<protein>
    <submittedName>
        <fullName evidence="1">NS4</fullName>
    </submittedName>
</protein>